<reference evidence="1 2" key="1">
    <citation type="submission" date="2016-10" db="EMBL/GenBank/DDBJ databases">
        <authorList>
            <person name="de Groot N.N."/>
        </authorList>
    </citation>
    <scope>NUCLEOTIDE SEQUENCE [LARGE SCALE GENOMIC DNA]</scope>
    <source>
        <strain evidence="1 2">DSM 21632</strain>
    </source>
</reference>
<dbReference type="EMBL" id="FNDK01000005">
    <property type="protein sequence ID" value="SDH41869.1"/>
    <property type="molecule type" value="Genomic_DNA"/>
</dbReference>
<accession>A0A1G8C987</accession>
<dbReference type="STRING" id="568899.SAMN05192534_105100"/>
<dbReference type="Proteomes" id="UP000199163">
    <property type="component" value="Unassembled WGS sequence"/>
</dbReference>
<sequence>MLKRFTERTAILSLGMQVNGRNYIFPIKKLGIKPSFLLTFLSILTKIQFNE</sequence>
<gene>
    <name evidence="1" type="ORF">SAMN05192534_105100</name>
</gene>
<keyword evidence="2" id="KW-1185">Reference proteome</keyword>
<organism evidence="1 2">
    <name type="scientific">Alteribacillus persepolensis</name>
    <dbReference type="NCBI Taxonomy" id="568899"/>
    <lineage>
        <taxon>Bacteria</taxon>
        <taxon>Bacillati</taxon>
        <taxon>Bacillota</taxon>
        <taxon>Bacilli</taxon>
        <taxon>Bacillales</taxon>
        <taxon>Bacillaceae</taxon>
        <taxon>Alteribacillus</taxon>
    </lineage>
</organism>
<protein>
    <submittedName>
        <fullName evidence="1">Uncharacterized protein</fullName>
    </submittedName>
</protein>
<evidence type="ECO:0000313" key="2">
    <source>
        <dbReference type="Proteomes" id="UP000199163"/>
    </source>
</evidence>
<proteinExistence type="predicted"/>
<dbReference type="AlphaFoldDB" id="A0A1G8C987"/>
<evidence type="ECO:0000313" key="1">
    <source>
        <dbReference type="EMBL" id="SDH41869.1"/>
    </source>
</evidence>
<name>A0A1G8C987_9BACI</name>